<evidence type="ECO:0000256" key="2">
    <source>
        <dbReference type="ARBA" id="ARBA00022692"/>
    </source>
</evidence>
<evidence type="ECO:0000256" key="6">
    <source>
        <dbReference type="SAM" id="Phobius"/>
    </source>
</evidence>
<comment type="subcellular location">
    <subcellularLocation>
        <location evidence="1">Membrane</location>
        <topology evidence="1">Multi-pass membrane protein</topology>
    </subcellularLocation>
</comment>
<feature type="region of interest" description="Disordered" evidence="5">
    <location>
        <begin position="416"/>
        <end position="454"/>
    </location>
</feature>
<sequence length="454" mass="50038">MSHRPRSALQSVDFDTDDSVPVQLDVNYDDGLGVLGRRGVWSSKGPSVDDTSRLSVLATLCLHARWAWSGLADAARCKRALHLVQASRELRVGLLKGLALSGAVSVVIYTFVSLLPRPSLPEEDHFWPDMSGERHASAAPSWFSSPHHVFWLYPLMAASYFIASTWSVGVAEAAFTAHHIQPLRPPAEHVWWCEYAVRAMLIVNYSIPCLLLQNLPWVGHVLSFLVMSFVDGFFCFEQVWSVRGWPLEKRLRFAESHWSFLMGFGVPSTLVSFFHPSGLLNLMLFMLVFPICTLLAFLAVPQPHSAALGAQTAMLPSTVHGAGNAQNTPLAWCLPARIPLFWPTVRFRRWVSTRMATEMPPLIPRKPMSAPSTDPRRSVSTMAPSMSPATPRRSAASFVGGAWSMHPRGRMVSAPLAGSPDHVAEPPSSWRASAVSIPMSSETLGPRKMPKQAS</sequence>
<evidence type="ECO:0000256" key="1">
    <source>
        <dbReference type="ARBA" id="ARBA00004141"/>
    </source>
</evidence>
<evidence type="ECO:0000256" key="4">
    <source>
        <dbReference type="ARBA" id="ARBA00023136"/>
    </source>
</evidence>
<dbReference type="PANTHER" id="PTHR21389:SF0">
    <property type="entry name" value="ETOPOSIDE-INDUCED PROTEIN 2.4 HOMOLOG"/>
    <property type="match status" value="1"/>
</dbReference>
<dbReference type="VEuPathDB" id="FungiDB:DNF11_2669"/>
<feature type="transmembrane region" description="Helical" evidence="6">
    <location>
        <begin position="280"/>
        <end position="300"/>
    </location>
</feature>
<dbReference type="InterPro" id="IPR059112">
    <property type="entry name" value="CysZ/EI24"/>
</dbReference>
<keyword evidence="4 6" id="KW-0472">Membrane</keyword>
<dbReference type="AlphaFoldDB" id="A0A3G2S8P3"/>
<feature type="region of interest" description="Disordered" evidence="5">
    <location>
        <begin position="361"/>
        <end position="393"/>
    </location>
</feature>
<protein>
    <submittedName>
        <fullName evidence="7">Etoposide-induced protein 2.4</fullName>
    </submittedName>
</protein>
<feature type="compositionally biased region" description="Polar residues" evidence="5">
    <location>
        <begin position="378"/>
        <end position="388"/>
    </location>
</feature>
<dbReference type="EMBL" id="CP033151">
    <property type="protein sequence ID" value="AYO43619.1"/>
    <property type="molecule type" value="Genomic_DNA"/>
</dbReference>
<dbReference type="PANTHER" id="PTHR21389">
    <property type="entry name" value="P53 INDUCED PROTEIN"/>
    <property type="match status" value="1"/>
</dbReference>
<evidence type="ECO:0000256" key="5">
    <source>
        <dbReference type="SAM" id="MobiDB-lite"/>
    </source>
</evidence>
<name>A0A3G2S8P3_MALR7</name>
<evidence type="ECO:0000313" key="7">
    <source>
        <dbReference type="EMBL" id="AYO43619.1"/>
    </source>
</evidence>
<dbReference type="Proteomes" id="UP000269793">
    <property type="component" value="Chromosome IV"/>
</dbReference>
<dbReference type="GO" id="GO:0016020">
    <property type="term" value="C:membrane"/>
    <property type="evidence" value="ECO:0007669"/>
    <property type="project" value="UniProtKB-SubCell"/>
</dbReference>
<dbReference type="Pfam" id="PF07264">
    <property type="entry name" value="EI24"/>
    <property type="match status" value="1"/>
</dbReference>
<gene>
    <name evidence="7" type="primary">Ei24</name>
    <name evidence="7" type="ORF">DNF11_2669</name>
</gene>
<evidence type="ECO:0000256" key="3">
    <source>
        <dbReference type="ARBA" id="ARBA00022989"/>
    </source>
</evidence>
<dbReference type="GO" id="GO:0005783">
    <property type="term" value="C:endoplasmic reticulum"/>
    <property type="evidence" value="ECO:0007669"/>
    <property type="project" value="TreeGrafter"/>
</dbReference>
<reference evidence="7 8" key="1">
    <citation type="submission" date="2018-10" db="EMBL/GenBank/DDBJ databases">
        <title>Complete genome sequence of Malassezia restricta CBS 7877.</title>
        <authorList>
            <person name="Morand S.C."/>
            <person name="Bertignac M."/>
            <person name="Iltis A."/>
            <person name="Kolder I."/>
            <person name="Pirovano W."/>
            <person name="Jourdain R."/>
            <person name="Clavaud C."/>
        </authorList>
    </citation>
    <scope>NUCLEOTIDE SEQUENCE [LARGE SCALE GENOMIC DNA]</scope>
    <source>
        <strain evidence="7 8">CBS 7877</strain>
    </source>
</reference>
<dbReference type="GO" id="GO:0016236">
    <property type="term" value="P:macroautophagy"/>
    <property type="evidence" value="ECO:0007669"/>
    <property type="project" value="TreeGrafter"/>
</dbReference>
<organism evidence="7 8">
    <name type="scientific">Malassezia restricta (strain ATCC 96810 / NBRC 103918 / CBS 7877)</name>
    <name type="common">Seborrheic dermatitis infection agent</name>
    <dbReference type="NCBI Taxonomy" id="425264"/>
    <lineage>
        <taxon>Eukaryota</taxon>
        <taxon>Fungi</taxon>
        <taxon>Dikarya</taxon>
        <taxon>Basidiomycota</taxon>
        <taxon>Ustilaginomycotina</taxon>
        <taxon>Malasseziomycetes</taxon>
        <taxon>Malasseziales</taxon>
        <taxon>Malasseziaceae</taxon>
        <taxon>Malassezia</taxon>
    </lineage>
</organism>
<dbReference type="OrthoDB" id="266518at2759"/>
<feature type="transmembrane region" description="Helical" evidence="6">
    <location>
        <begin position="93"/>
        <end position="112"/>
    </location>
</feature>
<proteinExistence type="predicted"/>
<keyword evidence="3 6" id="KW-1133">Transmembrane helix</keyword>
<accession>A0A3G2S8P3</accession>
<evidence type="ECO:0000313" key="8">
    <source>
        <dbReference type="Proteomes" id="UP000269793"/>
    </source>
</evidence>
<keyword evidence="8" id="KW-1185">Reference proteome</keyword>
<feature type="transmembrane region" description="Helical" evidence="6">
    <location>
        <begin position="150"/>
        <end position="175"/>
    </location>
</feature>
<keyword evidence="2 6" id="KW-0812">Transmembrane</keyword>